<keyword evidence="3" id="KW-1185">Reference proteome</keyword>
<organism evidence="2 3">
    <name type="scientific">Drosophila busckii</name>
    <name type="common">Fruit fly</name>
    <dbReference type="NCBI Taxonomy" id="30019"/>
    <lineage>
        <taxon>Eukaryota</taxon>
        <taxon>Metazoa</taxon>
        <taxon>Ecdysozoa</taxon>
        <taxon>Arthropoda</taxon>
        <taxon>Hexapoda</taxon>
        <taxon>Insecta</taxon>
        <taxon>Pterygota</taxon>
        <taxon>Neoptera</taxon>
        <taxon>Endopterygota</taxon>
        <taxon>Diptera</taxon>
        <taxon>Brachycera</taxon>
        <taxon>Muscomorpha</taxon>
        <taxon>Ephydroidea</taxon>
        <taxon>Drosophilidae</taxon>
        <taxon>Drosophila</taxon>
    </lineage>
</organism>
<keyword evidence="1" id="KW-0472">Membrane</keyword>
<gene>
    <name evidence="2" type="ORF">Dbus_chr3Lg1580</name>
</gene>
<accession>A0A0M4EJZ5</accession>
<name>A0A0M4EJZ5_DROBS</name>
<feature type="transmembrane region" description="Helical" evidence="1">
    <location>
        <begin position="26"/>
        <end position="44"/>
    </location>
</feature>
<sequence length="96" mass="11335">MDSIDTSKRKPRRTQGTPSYFYRNRFAYAFIAAGTVLFGIWSLTPMQRIANEKLHKQFSQPTEAEKDRKGLFDFTAPRRGQFIREAIEESQEMQRR</sequence>
<dbReference type="EMBL" id="CP012525">
    <property type="protein sequence ID" value="ALC44414.1"/>
    <property type="molecule type" value="Genomic_DNA"/>
</dbReference>
<dbReference type="AlphaFoldDB" id="A0A0M4EJZ5"/>
<evidence type="ECO:0000313" key="2">
    <source>
        <dbReference type="EMBL" id="ALC44414.1"/>
    </source>
</evidence>
<evidence type="ECO:0000313" key="3">
    <source>
        <dbReference type="Proteomes" id="UP000494163"/>
    </source>
</evidence>
<evidence type="ECO:0000256" key="1">
    <source>
        <dbReference type="SAM" id="Phobius"/>
    </source>
</evidence>
<keyword evidence="1" id="KW-1133">Transmembrane helix</keyword>
<dbReference type="Proteomes" id="UP000494163">
    <property type="component" value="Chromosome 3L"/>
</dbReference>
<reference evidence="2 3" key="1">
    <citation type="submission" date="2015-08" db="EMBL/GenBank/DDBJ databases">
        <title>Ancestral chromatin configuration constrains chromatin evolution on differentiating sex chromosomes in Drosophila.</title>
        <authorList>
            <person name="Zhou Q."/>
            <person name="Bachtrog D."/>
        </authorList>
    </citation>
    <scope>NUCLEOTIDE SEQUENCE [LARGE SCALE GENOMIC DNA]</scope>
    <source>
        <tissue evidence="2">Whole larvae</tissue>
    </source>
</reference>
<keyword evidence="1" id="KW-0812">Transmembrane</keyword>
<proteinExistence type="predicted"/>
<dbReference type="OMA" id="IWSLTPM"/>
<dbReference type="OrthoDB" id="6593925at2759"/>
<protein>
    <submittedName>
        <fullName evidence="2">CG42307</fullName>
    </submittedName>
</protein>